<gene>
    <name evidence="1" type="ORF">D0864_05879</name>
</gene>
<organism evidence="1 2">
    <name type="scientific">Hortaea werneckii</name>
    <name type="common">Black yeast</name>
    <name type="synonym">Cladosporium werneckii</name>
    <dbReference type="NCBI Taxonomy" id="91943"/>
    <lineage>
        <taxon>Eukaryota</taxon>
        <taxon>Fungi</taxon>
        <taxon>Dikarya</taxon>
        <taxon>Ascomycota</taxon>
        <taxon>Pezizomycotina</taxon>
        <taxon>Dothideomycetes</taxon>
        <taxon>Dothideomycetidae</taxon>
        <taxon>Mycosphaerellales</taxon>
        <taxon>Teratosphaeriaceae</taxon>
        <taxon>Hortaea</taxon>
    </lineage>
</organism>
<evidence type="ECO:0000313" key="1">
    <source>
        <dbReference type="EMBL" id="RMY92516.1"/>
    </source>
</evidence>
<comment type="caution">
    <text evidence="1">The sequence shown here is derived from an EMBL/GenBank/DDBJ whole genome shotgun (WGS) entry which is preliminary data.</text>
</comment>
<protein>
    <submittedName>
        <fullName evidence="1">Uncharacterized protein</fullName>
    </submittedName>
</protein>
<sequence>MGSLALRLAMTLVRGMKENLFIKSIQDTILMMGRYTEPIKDVPSGNILPY</sequence>
<dbReference type="AlphaFoldDB" id="A0A3M7FV66"/>
<dbReference type="Proteomes" id="UP000269539">
    <property type="component" value="Unassembled WGS sequence"/>
</dbReference>
<dbReference type="Gene3D" id="2.40.30.10">
    <property type="entry name" value="Translation factors"/>
    <property type="match status" value="1"/>
</dbReference>
<reference evidence="1 2" key="1">
    <citation type="journal article" date="2018" name="BMC Genomics">
        <title>Genomic evidence for intraspecific hybridization in a clonal and extremely halotolerant yeast.</title>
        <authorList>
            <person name="Gostincar C."/>
            <person name="Stajich J.E."/>
            <person name="Zupancic J."/>
            <person name="Zalar P."/>
            <person name="Gunde-Cimerman N."/>
        </authorList>
    </citation>
    <scope>NUCLEOTIDE SEQUENCE [LARGE SCALE GENOMIC DNA]</scope>
    <source>
        <strain evidence="1 2">EXF-10513</strain>
    </source>
</reference>
<name>A0A3M7FV66_HORWE</name>
<accession>A0A3M7FV66</accession>
<evidence type="ECO:0000313" key="2">
    <source>
        <dbReference type="Proteomes" id="UP000269539"/>
    </source>
</evidence>
<proteinExistence type="predicted"/>
<dbReference type="EMBL" id="QWIO01000563">
    <property type="protein sequence ID" value="RMY92516.1"/>
    <property type="molecule type" value="Genomic_DNA"/>
</dbReference>